<feature type="compositionally biased region" description="Polar residues" evidence="4">
    <location>
        <begin position="201"/>
        <end position="221"/>
    </location>
</feature>
<gene>
    <name evidence="6" type="ORF">FSP39_014941</name>
</gene>
<accession>A0AA89C1J3</accession>
<dbReference type="SMART" id="SM00248">
    <property type="entry name" value="ANK"/>
    <property type="match status" value="4"/>
</dbReference>
<dbReference type="Gene3D" id="1.25.40.20">
    <property type="entry name" value="Ankyrin repeat-containing domain"/>
    <property type="match status" value="1"/>
</dbReference>
<dbReference type="PROSITE" id="PS50297">
    <property type="entry name" value="ANK_REP_REGION"/>
    <property type="match status" value="2"/>
</dbReference>
<feature type="domain" description="SAM" evidence="5">
    <location>
        <begin position="424"/>
        <end position="489"/>
    </location>
</feature>
<dbReference type="SUPFAM" id="SSF47769">
    <property type="entry name" value="SAM/Pointed domain"/>
    <property type="match status" value="1"/>
</dbReference>
<feature type="region of interest" description="Disordered" evidence="4">
    <location>
        <begin position="198"/>
        <end position="260"/>
    </location>
</feature>
<dbReference type="AlphaFoldDB" id="A0AA89C1J3"/>
<evidence type="ECO:0000313" key="7">
    <source>
        <dbReference type="Proteomes" id="UP001186944"/>
    </source>
</evidence>
<protein>
    <recommendedName>
        <fullName evidence="5">SAM domain-containing protein</fullName>
    </recommendedName>
</protein>
<name>A0AA89C1J3_PINIB</name>
<evidence type="ECO:0000313" key="6">
    <source>
        <dbReference type="EMBL" id="KAK3090822.1"/>
    </source>
</evidence>
<dbReference type="InterPro" id="IPR013761">
    <property type="entry name" value="SAM/pointed_sf"/>
</dbReference>
<feature type="compositionally biased region" description="Low complexity" evidence="4">
    <location>
        <begin position="393"/>
        <end position="402"/>
    </location>
</feature>
<feature type="repeat" description="ANK" evidence="3">
    <location>
        <begin position="32"/>
        <end position="64"/>
    </location>
</feature>
<keyword evidence="1" id="KW-0677">Repeat</keyword>
<dbReference type="Gene3D" id="1.10.150.50">
    <property type="entry name" value="Transcription Factor, Ets-1"/>
    <property type="match status" value="1"/>
</dbReference>
<evidence type="ECO:0000256" key="3">
    <source>
        <dbReference type="PROSITE-ProRule" id="PRU00023"/>
    </source>
</evidence>
<evidence type="ECO:0000256" key="1">
    <source>
        <dbReference type="ARBA" id="ARBA00022737"/>
    </source>
</evidence>
<dbReference type="EMBL" id="VSWD01000010">
    <property type="protein sequence ID" value="KAK3090822.1"/>
    <property type="molecule type" value="Genomic_DNA"/>
</dbReference>
<dbReference type="InterPro" id="IPR002110">
    <property type="entry name" value="Ankyrin_rpt"/>
</dbReference>
<proteinExistence type="predicted"/>
<dbReference type="Pfam" id="PF00536">
    <property type="entry name" value="SAM_1"/>
    <property type="match status" value="1"/>
</dbReference>
<keyword evidence="2 3" id="KW-0040">ANK repeat</keyword>
<dbReference type="PROSITE" id="PS50088">
    <property type="entry name" value="ANK_REPEAT"/>
    <property type="match status" value="2"/>
</dbReference>
<feature type="repeat" description="ANK" evidence="3">
    <location>
        <begin position="65"/>
        <end position="97"/>
    </location>
</feature>
<reference evidence="6" key="1">
    <citation type="submission" date="2019-08" db="EMBL/GenBank/DDBJ databases">
        <title>The improved chromosome-level genome for the pearl oyster Pinctada fucata martensii using PacBio sequencing and Hi-C.</title>
        <authorList>
            <person name="Zheng Z."/>
        </authorList>
    </citation>
    <scope>NUCLEOTIDE SEQUENCE</scope>
    <source>
        <strain evidence="6">ZZ-2019</strain>
        <tissue evidence="6">Adductor muscle</tissue>
    </source>
</reference>
<dbReference type="InterPro" id="IPR001660">
    <property type="entry name" value="SAM"/>
</dbReference>
<comment type="caution">
    <text evidence="6">The sequence shown here is derived from an EMBL/GenBank/DDBJ whole genome shotgun (WGS) entry which is preliminary data.</text>
</comment>
<feature type="compositionally biased region" description="Basic and acidic residues" evidence="4">
    <location>
        <begin position="154"/>
        <end position="177"/>
    </location>
</feature>
<evidence type="ECO:0000259" key="5">
    <source>
        <dbReference type="SMART" id="SM00454"/>
    </source>
</evidence>
<dbReference type="InterPro" id="IPR050776">
    <property type="entry name" value="Ank_Repeat/CDKN_Inhibitor"/>
</dbReference>
<feature type="region of interest" description="Disordered" evidence="4">
    <location>
        <begin position="359"/>
        <end position="421"/>
    </location>
</feature>
<dbReference type="InterPro" id="IPR036770">
    <property type="entry name" value="Ankyrin_rpt-contain_sf"/>
</dbReference>
<organism evidence="6 7">
    <name type="scientific">Pinctada imbricata</name>
    <name type="common">Atlantic pearl-oyster</name>
    <name type="synonym">Pinctada martensii</name>
    <dbReference type="NCBI Taxonomy" id="66713"/>
    <lineage>
        <taxon>Eukaryota</taxon>
        <taxon>Metazoa</taxon>
        <taxon>Spiralia</taxon>
        <taxon>Lophotrochozoa</taxon>
        <taxon>Mollusca</taxon>
        <taxon>Bivalvia</taxon>
        <taxon>Autobranchia</taxon>
        <taxon>Pteriomorphia</taxon>
        <taxon>Pterioida</taxon>
        <taxon>Pterioidea</taxon>
        <taxon>Pteriidae</taxon>
        <taxon>Pinctada</taxon>
    </lineage>
</organism>
<dbReference type="PANTHER" id="PTHR24201">
    <property type="entry name" value="ANK_REP_REGION DOMAIN-CONTAINING PROTEIN"/>
    <property type="match status" value="1"/>
</dbReference>
<evidence type="ECO:0000256" key="2">
    <source>
        <dbReference type="ARBA" id="ARBA00023043"/>
    </source>
</evidence>
<dbReference type="Pfam" id="PF12796">
    <property type="entry name" value="Ank_2"/>
    <property type="match status" value="1"/>
</dbReference>
<feature type="region of interest" description="Disordered" evidence="4">
    <location>
        <begin position="276"/>
        <end position="337"/>
    </location>
</feature>
<dbReference type="PANTHER" id="PTHR24201:SF15">
    <property type="entry name" value="ANKYRIN REPEAT DOMAIN-CONTAINING PROTEIN 66"/>
    <property type="match status" value="1"/>
</dbReference>
<dbReference type="SMART" id="SM00454">
    <property type="entry name" value="SAM"/>
    <property type="match status" value="1"/>
</dbReference>
<evidence type="ECO:0000256" key="4">
    <source>
        <dbReference type="SAM" id="MobiDB-lite"/>
    </source>
</evidence>
<sequence>MGDDKYHRAARDGYVDLLKEATKRDLNLTDEDGMVPAHWAAYHGNVDALRTIVGRGGDPDKPDLLGFTSLHHACRNGHMNAVSFLVNYGCNIWSLDNEYHTAMDIAALGGKENIVSALDGEHARQKRLNPKSAEQQSQRAVKLADQNIKRYEQRQREAARYAEREQRRIQAETDPDFKPPSGKNFFKTLTMRFKNNKGTRRYSSNQNGVTSFSEMTQQSTKRGIGRKILQKKASQDTASINDFRISERDSSGNRTLRSVGGGFRKNSDVLYLTNRENDAQSGARKPLQGLFPGGMQRNKSKSENDLLDSGFEDNSNSSNNNEEDDEENKPGLLFRPGMGQISFLKSHGMAGTLSSMTRSASYDPLSAPDSAVNHGHTDSVDGGDPANKRKSGSSDSIGTTTSLEERMKETLPWNPDEVCSDDEEEDTETSALIRFLEACDLNHYTRLFNEQEIDLQALMLLSDDDMEKLGLKIGPRKKLQIAIKKRQEVLDNPLPLRDSHL</sequence>
<dbReference type="Proteomes" id="UP001186944">
    <property type="component" value="Unassembled WGS sequence"/>
</dbReference>
<keyword evidence="7" id="KW-1185">Reference proteome</keyword>
<feature type="region of interest" description="Disordered" evidence="4">
    <location>
        <begin position="154"/>
        <end position="185"/>
    </location>
</feature>
<dbReference type="SUPFAM" id="SSF48403">
    <property type="entry name" value="Ankyrin repeat"/>
    <property type="match status" value="1"/>
</dbReference>